<comment type="caution">
    <text evidence="2">The sequence shown here is derived from an EMBL/GenBank/DDBJ whole genome shotgun (WGS) entry which is preliminary data.</text>
</comment>
<sequence>LPSSSFRRSSRCCRFHRWRNIERSKGNKAEILSLPPSAYSTQSEQASQSKLASNPSSGSIHSILHLPTVHVTVATTCYPNVSIAKGNSACFFSRCESKESEKGEEWEHLNMESSCSSMLL</sequence>
<gene>
    <name evidence="2" type="ORF">PMAYCL1PPCAC_07997</name>
</gene>
<organism evidence="2 3">
    <name type="scientific">Pristionchus mayeri</name>
    <dbReference type="NCBI Taxonomy" id="1317129"/>
    <lineage>
        <taxon>Eukaryota</taxon>
        <taxon>Metazoa</taxon>
        <taxon>Ecdysozoa</taxon>
        <taxon>Nematoda</taxon>
        <taxon>Chromadorea</taxon>
        <taxon>Rhabditida</taxon>
        <taxon>Rhabditina</taxon>
        <taxon>Diplogasteromorpha</taxon>
        <taxon>Diplogasteroidea</taxon>
        <taxon>Neodiplogasteridae</taxon>
        <taxon>Pristionchus</taxon>
    </lineage>
</organism>
<feature type="compositionally biased region" description="Polar residues" evidence="1">
    <location>
        <begin position="38"/>
        <end position="57"/>
    </location>
</feature>
<reference evidence="3" key="1">
    <citation type="submission" date="2022-10" db="EMBL/GenBank/DDBJ databases">
        <title>Genome assembly of Pristionchus species.</title>
        <authorList>
            <person name="Yoshida K."/>
            <person name="Sommer R.J."/>
        </authorList>
    </citation>
    <scope>NUCLEOTIDE SEQUENCE [LARGE SCALE GENOMIC DNA]</scope>
    <source>
        <strain evidence="3">RS5460</strain>
    </source>
</reference>
<evidence type="ECO:0000256" key="1">
    <source>
        <dbReference type="SAM" id="MobiDB-lite"/>
    </source>
</evidence>
<feature type="region of interest" description="Disordered" evidence="1">
    <location>
        <begin position="37"/>
        <end position="57"/>
    </location>
</feature>
<name>A0AAN5CC36_9BILA</name>
<dbReference type="AlphaFoldDB" id="A0AAN5CC36"/>
<keyword evidence="3" id="KW-1185">Reference proteome</keyword>
<evidence type="ECO:0000313" key="3">
    <source>
        <dbReference type="Proteomes" id="UP001328107"/>
    </source>
</evidence>
<dbReference type="EMBL" id="BTRK01000002">
    <property type="protein sequence ID" value="GMR37802.1"/>
    <property type="molecule type" value="Genomic_DNA"/>
</dbReference>
<feature type="non-terminal residue" evidence="2">
    <location>
        <position position="1"/>
    </location>
</feature>
<evidence type="ECO:0000313" key="2">
    <source>
        <dbReference type="EMBL" id="GMR37802.1"/>
    </source>
</evidence>
<protein>
    <submittedName>
        <fullName evidence="2">Uncharacterized protein</fullName>
    </submittedName>
</protein>
<proteinExistence type="predicted"/>
<dbReference type="Proteomes" id="UP001328107">
    <property type="component" value="Unassembled WGS sequence"/>
</dbReference>
<accession>A0AAN5CC36</accession>